<evidence type="ECO:0000313" key="5">
    <source>
        <dbReference type="Proteomes" id="UP000216943"/>
    </source>
</evidence>
<dbReference type="Gene3D" id="3.40.50.720">
    <property type="entry name" value="NAD(P)-binding Rossmann-like Domain"/>
    <property type="match status" value="1"/>
</dbReference>
<keyword evidence="6" id="KW-1185">Reference proteome</keyword>
<dbReference type="AlphaFoldDB" id="A0A1W1X0M1"/>
<accession>A0A1W1X0M1</accession>
<sequence length="237" mass="26018">MIKYKKDIGIIGLGRFGSSVAKQLRSMQRSIVLIDNDEINLRPWANQVTSAYIADATDIEALKKLGVHNLETVIVAAPDNIEIVASLLEINVKHIIARATSIKHARVLKQIGVDQYVLPEEEAGIRTALIAGSDSFIKYSKNMTEMGGGFVMTSTQLFNNKIENKPVKELNLTKRGISIVLIKSGGVTKIPTGDTILKKGDLITLIGPLDVINDIFEIFNKENQATAKSNEFKDTVE</sequence>
<reference evidence="4" key="2">
    <citation type="submission" date="2017-08" db="EMBL/GenBank/DDBJ databases">
        <authorList>
            <person name="de Groot N.N."/>
        </authorList>
    </citation>
    <scope>NUCLEOTIDE SEQUENCE [LARGE SCALE GENOMIC DNA]</scope>
    <source>
        <strain evidence="4">723</strain>
    </source>
</reference>
<dbReference type="InterPro" id="IPR006037">
    <property type="entry name" value="RCK_C"/>
</dbReference>
<protein>
    <submittedName>
        <fullName evidence="4">TrkA family potassium uptake protein</fullName>
    </submittedName>
</protein>
<dbReference type="STRING" id="33922.SAMN02745179_00467"/>
<dbReference type="GO" id="GO:0008324">
    <property type="term" value="F:monoatomic cation transmembrane transporter activity"/>
    <property type="evidence" value="ECO:0007669"/>
    <property type="project" value="InterPro"/>
</dbReference>
<dbReference type="EMBL" id="NQNY01000007">
    <property type="protein sequence ID" value="PAK21299.1"/>
    <property type="molecule type" value="Genomic_DNA"/>
</dbReference>
<dbReference type="PROSITE" id="PS51201">
    <property type="entry name" value="RCK_N"/>
    <property type="match status" value="1"/>
</dbReference>
<dbReference type="OrthoDB" id="9776294at2"/>
<evidence type="ECO:0000313" key="3">
    <source>
        <dbReference type="EMBL" id="PAF55032.1"/>
    </source>
</evidence>
<dbReference type="InterPro" id="IPR003148">
    <property type="entry name" value="RCK_N"/>
</dbReference>
<organism evidence="4 5">
    <name type="scientific">Mycoplasmopsis agassizii</name>
    <dbReference type="NCBI Taxonomy" id="33922"/>
    <lineage>
        <taxon>Bacteria</taxon>
        <taxon>Bacillati</taxon>
        <taxon>Mycoplasmatota</taxon>
        <taxon>Mycoplasmoidales</taxon>
        <taxon>Metamycoplasmataceae</taxon>
        <taxon>Mycoplasmopsis</taxon>
    </lineage>
</organism>
<reference evidence="5 6" key="1">
    <citation type="submission" date="2017-08" db="EMBL/GenBank/DDBJ databases">
        <authorList>
            <person name="Alvarez-Ponce D."/>
            <person name="Weitzman C.L."/>
            <person name="Tillett R.L."/>
            <person name="Sandmeier F.C."/>
            <person name="Tracy C.R."/>
        </authorList>
    </citation>
    <scope>NUCLEOTIDE SEQUENCE [LARGE SCALE GENOMIC DNA]</scope>
    <source>
        <strain evidence="5">723</strain>
        <strain evidence="3 6">PS6</strain>
    </source>
</reference>
<feature type="domain" description="RCK N-terminal" evidence="1">
    <location>
        <begin position="5"/>
        <end position="117"/>
    </location>
</feature>
<dbReference type="InterPro" id="IPR050721">
    <property type="entry name" value="Trk_Ktr_HKT_K-transport"/>
</dbReference>
<dbReference type="RefSeq" id="WP_084232240.1">
    <property type="nucleotide sequence ID" value="NZ_CP166874.1"/>
</dbReference>
<evidence type="ECO:0000259" key="2">
    <source>
        <dbReference type="PROSITE" id="PS51202"/>
    </source>
</evidence>
<dbReference type="InterPro" id="IPR036291">
    <property type="entry name" value="NAD(P)-bd_dom_sf"/>
</dbReference>
<dbReference type="PANTHER" id="PTHR43833:SF7">
    <property type="entry name" value="KTR SYSTEM POTASSIUM UPTAKE PROTEIN C"/>
    <property type="match status" value="1"/>
</dbReference>
<dbReference type="Proteomes" id="UP000216943">
    <property type="component" value="Unassembled WGS sequence"/>
</dbReference>
<dbReference type="PROSITE" id="PS51202">
    <property type="entry name" value="RCK_C"/>
    <property type="match status" value="1"/>
</dbReference>
<dbReference type="GO" id="GO:0006813">
    <property type="term" value="P:potassium ion transport"/>
    <property type="evidence" value="ECO:0007669"/>
    <property type="project" value="InterPro"/>
</dbReference>
<evidence type="ECO:0000313" key="4">
    <source>
        <dbReference type="EMBL" id="PAK21299.1"/>
    </source>
</evidence>
<name>A0A1W1X0M1_9BACT</name>
<dbReference type="Gene3D" id="3.30.70.1450">
    <property type="entry name" value="Regulator of K+ conductance, C-terminal domain"/>
    <property type="match status" value="1"/>
</dbReference>
<dbReference type="InterPro" id="IPR036721">
    <property type="entry name" value="RCK_C_sf"/>
</dbReference>
<proteinExistence type="predicted"/>
<gene>
    <name evidence="3" type="ORF">CJF60_04860</name>
    <name evidence="4" type="ORF">CJJ23_02575</name>
</gene>
<dbReference type="Proteomes" id="UP000217033">
    <property type="component" value="Unassembled WGS sequence"/>
</dbReference>
<comment type="caution">
    <text evidence="4">The sequence shown here is derived from an EMBL/GenBank/DDBJ whole genome shotgun (WGS) entry which is preliminary data.</text>
</comment>
<dbReference type="EMBL" id="NQMN01000002">
    <property type="protein sequence ID" value="PAF55032.1"/>
    <property type="molecule type" value="Genomic_DNA"/>
</dbReference>
<dbReference type="Pfam" id="PF02254">
    <property type="entry name" value="TrkA_N"/>
    <property type="match status" value="1"/>
</dbReference>
<evidence type="ECO:0000259" key="1">
    <source>
        <dbReference type="PROSITE" id="PS51201"/>
    </source>
</evidence>
<dbReference type="PANTHER" id="PTHR43833">
    <property type="entry name" value="POTASSIUM CHANNEL PROTEIN 2-RELATED-RELATED"/>
    <property type="match status" value="1"/>
</dbReference>
<feature type="domain" description="RCK C-terminal" evidence="2">
    <location>
        <begin position="140"/>
        <end position="221"/>
    </location>
</feature>
<dbReference type="Pfam" id="PF02080">
    <property type="entry name" value="TrkA_C"/>
    <property type="match status" value="1"/>
</dbReference>
<dbReference type="SUPFAM" id="SSF116726">
    <property type="entry name" value="TrkA C-terminal domain-like"/>
    <property type="match status" value="1"/>
</dbReference>
<dbReference type="SUPFAM" id="SSF51735">
    <property type="entry name" value="NAD(P)-binding Rossmann-fold domains"/>
    <property type="match status" value="1"/>
</dbReference>
<evidence type="ECO:0000313" key="6">
    <source>
        <dbReference type="Proteomes" id="UP000217033"/>
    </source>
</evidence>